<proteinExistence type="predicted"/>
<dbReference type="Gene3D" id="1.25.40.10">
    <property type="entry name" value="Tetratricopeptide repeat domain"/>
    <property type="match status" value="1"/>
</dbReference>
<evidence type="ECO:0000313" key="1">
    <source>
        <dbReference type="EMBL" id="SMP39132.1"/>
    </source>
</evidence>
<dbReference type="EMBL" id="FXUF01000001">
    <property type="protein sequence ID" value="SMP39132.1"/>
    <property type="molecule type" value="Genomic_DNA"/>
</dbReference>
<sequence>MDKYLYDKDLICPVCSKKFTTKKVRLRKIPVDKKDPDFHIWYKDINPIFYNVWVCPNCGFSVTESEHKPLNMDQKGLILKQISSKWQKRDFGGERTHAQAIETHKLAMLTGTLLGKSKGYLGSLCLRLAWLYREADNTSLEKVHLKHALDHLEVAYTNESFPVAGLDEISLAYLIGELKRMLGEPKEAIFWYNRALEHPDIKHKRLIQLKARDQWQAAKEEYNLLKERMKNA</sequence>
<dbReference type="Proteomes" id="UP001158066">
    <property type="component" value="Unassembled WGS sequence"/>
</dbReference>
<keyword evidence="2" id="KW-1185">Reference proteome</keyword>
<accession>A0AA45WSX5</accession>
<name>A0AA45WSX5_9CLOT</name>
<dbReference type="RefSeq" id="WP_283407552.1">
    <property type="nucleotide sequence ID" value="NZ_FXUF01000001.1"/>
</dbReference>
<comment type="caution">
    <text evidence="1">The sequence shown here is derived from an EMBL/GenBank/DDBJ whole genome shotgun (WGS) entry which is preliminary data.</text>
</comment>
<dbReference type="InterPro" id="IPR011990">
    <property type="entry name" value="TPR-like_helical_dom_sf"/>
</dbReference>
<organism evidence="1 2">
    <name type="scientific">Anoxynatronum buryatiense</name>
    <dbReference type="NCBI Taxonomy" id="489973"/>
    <lineage>
        <taxon>Bacteria</taxon>
        <taxon>Bacillati</taxon>
        <taxon>Bacillota</taxon>
        <taxon>Clostridia</taxon>
        <taxon>Eubacteriales</taxon>
        <taxon>Clostridiaceae</taxon>
        <taxon>Anoxynatronum</taxon>
    </lineage>
</organism>
<gene>
    <name evidence="1" type="ORF">SAMN06296020_101191</name>
</gene>
<dbReference type="AlphaFoldDB" id="A0AA45WSX5"/>
<protein>
    <recommendedName>
        <fullName evidence="3">DUF2225 domain-containing protein</fullName>
    </recommendedName>
</protein>
<dbReference type="Pfam" id="PF09986">
    <property type="entry name" value="DUF2225"/>
    <property type="match status" value="1"/>
</dbReference>
<reference evidence="1" key="1">
    <citation type="submission" date="2017-05" db="EMBL/GenBank/DDBJ databases">
        <authorList>
            <person name="Varghese N."/>
            <person name="Submissions S."/>
        </authorList>
    </citation>
    <scope>NUCLEOTIDE SEQUENCE</scope>
    <source>
        <strain evidence="1">Su22</strain>
    </source>
</reference>
<evidence type="ECO:0000313" key="2">
    <source>
        <dbReference type="Proteomes" id="UP001158066"/>
    </source>
</evidence>
<evidence type="ECO:0008006" key="3">
    <source>
        <dbReference type="Google" id="ProtNLM"/>
    </source>
</evidence>
<dbReference type="InterPro" id="IPR018708">
    <property type="entry name" value="DUF2225"/>
</dbReference>